<dbReference type="EMBL" id="AP015042">
    <property type="protein sequence ID" value="BAT97199.1"/>
    <property type="molecule type" value="Genomic_DNA"/>
</dbReference>
<feature type="compositionally biased region" description="Polar residues" evidence="1">
    <location>
        <begin position="67"/>
        <end position="77"/>
    </location>
</feature>
<evidence type="ECO:0000313" key="3">
    <source>
        <dbReference type="Proteomes" id="UP000291084"/>
    </source>
</evidence>
<sequence length="77" mass="8255">MAASVAATTMVIRSVASEILPPKFMSYVKDGLCSALKKEVVLLRSSPVTKDSTTAEPRELPGREGNWNFSQASGRAL</sequence>
<feature type="region of interest" description="Disordered" evidence="1">
    <location>
        <begin position="47"/>
        <end position="77"/>
    </location>
</feature>
<reference evidence="2 3" key="1">
    <citation type="journal article" date="2015" name="Sci. Rep.">
        <title>The power of single molecule real-time sequencing technology in the de novo assembly of a eukaryotic genome.</title>
        <authorList>
            <person name="Sakai H."/>
            <person name="Naito K."/>
            <person name="Ogiso-Tanaka E."/>
            <person name="Takahashi Y."/>
            <person name="Iseki K."/>
            <person name="Muto C."/>
            <person name="Satou K."/>
            <person name="Teruya K."/>
            <person name="Shiroma A."/>
            <person name="Shimoji M."/>
            <person name="Hirano T."/>
            <person name="Itoh T."/>
            <person name="Kaga A."/>
            <person name="Tomooka N."/>
        </authorList>
    </citation>
    <scope>NUCLEOTIDE SEQUENCE [LARGE SCALE GENOMIC DNA]</scope>
    <source>
        <strain evidence="3">cv. Shumari</strain>
    </source>
</reference>
<organism evidence="2 3">
    <name type="scientific">Vigna angularis var. angularis</name>
    <dbReference type="NCBI Taxonomy" id="157739"/>
    <lineage>
        <taxon>Eukaryota</taxon>
        <taxon>Viridiplantae</taxon>
        <taxon>Streptophyta</taxon>
        <taxon>Embryophyta</taxon>
        <taxon>Tracheophyta</taxon>
        <taxon>Spermatophyta</taxon>
        <taxon>Magnoliopsida</taxon>
        <taxon>eudicotyledons</taxon>
        <taxon>Gunneridae</taxon>
        <taxon>Pentapetalae</taxon>
        <taxon>rosids</taxon>
        <taxon>fabids</taxon>
        <taxon>Fabales</taxon>
        <taxon>Fabaceae</taxon>
        <taxon>Papilionoideae</taxon>
        <taxon>50 kb inversion clade</taxon>
        <taxon>NPAAA clade</taxon>
        <taxon>indigoferoid/millettioid clade</taxon>
        <taxon>Phaseoleae</taxon>
        <taxon>Vigna</taxon>
    </lineage>
</organism>
<evidence type="ECO:0000313" key="2">
    <source>
        <dbReference type="EMBL" id="BAT97199.1"/>
    </source>
</evidence>
<protein>
    <submittedName>
        <fullName evidence="2">Uncharacterized protein</fullName>
    </submittedName>
</protein>
<dbReference type="AlphaFoldDB" id="A0A0S3SWV9"/>
<evidence type="ECO:0000256" key="1">
    <source>
        <dbReference type="SAM" id="MobiDB-lite"/>
    </source>
</evidence>
<dbReference type="Proteomes" id="UP000291084">
    <property type="component" value="Chromosome 9"/>
</dbReference>
<name>A0A0S3SWV9_PHAAN</name>
<keyword evidence="3" id="KW-1185">Reference proteome</keyword>
<proteinExistence type="predicted"/>
<accession>A0A0S3SWV9</accession>
<gene>
    <name evidence="2" type="primary">Vigan.09G057600</name>
    <name evidence="2" type="ORF">VIGAN_09057600</name>
</gene>